<dbReference type="OrthoDB" id="2803783at2759"/>
<comment type="caution">
    <text evidence="2">The sequence shown here is derived from an EMBL/GenBank/DDBJ whole genome shotgun (WGS) entry which is preliminary data.</text>
</comment>
<feature type="non-terminal residue" evidence="2">
    <location>
        <position position="1"/>
    </location>
</feature>
<organism evidence="2 3">
    <name type="scientific">Thelephora terrestris</name>
    <dbReference type="NCBI Taxonomy" id="56493"/>
    <lineage>
        <taxon>Eukaryota</taxon>
        <taxon>Fungi</taxon>
        <taxon>Dikarya</taxon>
        <taxon>Basidiomycota</taxon>
        <taxon>Agaricomycotina</taxon>
        <taxon>Agaricomycetes</taxon>
        <taxon>Thelephorales</taxon>
        <taxon>Thelephoraceae</taxon>
        <taxon>Thelephora</taxon>
    </lineage>
</organism>
<dbReference type="Proteomes" id="UP000736335">
    <property type="component" value="Unassembled WGS sequence"/>
</dbReference>
<name>A0A9P6HAH3_9AGAM</name>
<feature type="region of interest" description="Disordered" evidence="1">
    <location>
        <begin position="85"/>
        <end position="106"/>
    </location>
</feature>
<evidence type="ECO:0000313" key="3">
    <source>
        <dbReference type="Proteomes" id="UP000736335"/>
    </source>
</evidence>
<keyword evidence="3" id="KW-1185">Reference proteome</keyword>
<gene>
    <name evidence="2" type="ORF">BJ322DRAFT_990424</name>
</gene>
<dbReference type="AlphaFoldDB" id="A0A9P6HAH3"/>
<proteinExistence type="predicted"/>
<dbReference type="EMBL" id="WIUZ02000011">
    <property type="protein sequence ID" value="KAF9782889.1"/>
    <property type="molecule type" value="Genomic_DNA"/>
</dbReference>
<reference evidence="2" key="1">
    <citation type="journal article" date="2020" name="Nat. Commun.">
        <title>Large-scale genome sequencing of mycorrhizal fungi provides insights into the early evolution of symbiotic traits.</title>
        <authorList>
            <person name="Miyauchi S."/>
            <person name="Kiss E."/>
            <person name="Kuo A."/>
            <person name="Drula E."/>
            <person name="Kohler A."/>
            <person name="Sanchez-Garcia M."/>
            <person name="Morin E."/>
            <person name="Andreopoulos B."/>
            <person name="Barry K.W."/>
            <person name="Bonito G."/>
            <person name="Buee M."/>
            <person name="Carver A."/>
            <person name="Chen C."/>
            <person name="Cichocki N."/>
            <person name="Clum A."/>
            <person name="Culley D."/>
            <person name="Crous P.W."/>
            <person name="Fauchery L."/>
            <person name="Girlanda M."/>
            <person name="Hayes R.D."/>
            <person name="Keri Z."/>
            <person name="LaButti K."/>
            <person name="Lipzen A."/>
            <person name="Lombard V."/>
            <person name="Magnuson J."/>
            <person name="Maillard F."/>
            <person name="Murat C."/>
            <person name="Nolan M."/>
            <person name="Ohm R.A."/>
            <person name="Pangilinan J."/>
            <person name="Pereira M.F."/>
            <person name="Perotto S."/>
            <person name="Peter M."/>
            <person name="Pfister S."/>
            <person name="Riley R."/>
            <person name="Sitrit Y."/>
            <person name="Stielow J.B."/>
            <person name="Szollosi G."/>
            <person name="Zifcakova L."/>
            <person name="Stursova M."/>
            <person name="Spatafora J.W."/>
            <person name="Tedersoo L."/>
            <person name="Vaario L.M."/>
            <person name="Yamada A."/>
            <person name="Yan M."/>
            <person name="Wang P."/>
            <person name="Xu J."/>
            <person name="Bruns T."/>
            <person name="Baldrian P."/>
            <person name="Vilgalys R."/>
            <person name="Dunand C."/>
            <person name="Henrissat B."/>
            <person name="Grigoriev I.V."/>
            <person name="Hibbett D."/>
            <person name="Nagy L.G."/>
            <person name="Martin F.M."/>
        </authorList>
    </citation>
    <scope>NUCLEOTIDE SEQUENCE</scope>
    <source>
        <strain evidence="2">UH-Tt-Lm1</strain>
    </source>
</reference>
<protein>
    <submittedName>
        <fullName evidence="2">Uncharacterized protein</fullName>
    </submittedName>
</protein>
<reference evidence="2" key="2">
    <citation type="submission" date="2020-11" db="EMBL/GenBank/DDBJ databases">
        <authorList>
            <consortium name="DOE Joint Genome Institute"/>
            <person name="Kuo A."/>
            <person name="Miyauchi S."/>
            <person name="Kiss E."/>
            <person name="Drula E."/>
            <person name="Kohler A."/>
            <person name="Sanchez-Garcia M."/>
            <person name="Andreopoulos B."/>
            <person name="Barry K.W."/>
            <person name="Bonito G."/>
            <person name="Buee M."/>
            <person name="Carver A."/>
            <person name="Chen C."/>
            <person name="Cichocki N."/>
            <person name="Clum A."/>
            <person name="Culley D."/>
            <person name="Crous P.W."/>
            <person name="Fauchery L."/>
            <person name="Girlanda M."/>
            <person name="Hayes R."/>
            <person name="Keri Z."/>
            <person name="Labutti K."/>
            <person name="Lipzen A."/>
            <person name="Lombard V."/>
            <person name="Magnuson J."/>
            <person name="Maillard F."/>
            <person name="Morin E."/>
            <person name="Murat C."/>
            <person name="Nolan M."/>
            <person name="Ohm R."/>
            <person name="Pangilinan J."/>
            <person name="Pereira M."/>
            <person name="Perotto S."/>
            <person name="Peter M."/>
            <person name="Riley R."/>
            <person name="Sitrit Y."/>
            <person name="Stielow B."/>
            <person name="Szollosi G."/>
            <person name="Zifcakova L."/>
            <person name="Stursova M."/>
            <person name="Spatafora J.W."/>
            <person name="Tedersoo L."/>
            <person name="Vaario L.-M."/>
            <person name="Yamada A."/>
            <person name="Yan M."/>
            <person name="Wang P."/>
            <person name="Xu J."/>
            <person name="Bruns T."/>
            <person name="Baldrian P."/>
            <person name="Vilgalys R."/>
            <person name="Henrissat B."/>
            <person name="Grigoriev I.V."/>
            <person name="Hibbett D."/>
            <person name="Nagy L.G."/>
            <person name="Martin F.M."/>
        </authorList>
    </citation>
    <scope>NUCLEOTIDE SEQUENCE</scope>
    <source>
        <strain evidence="2">UH-Tt-Lm1</strain>
    </source>
</reference>
<sequence length="124" mass="14572">ARKYLLAVPGGPEWENLLAKFVTFESLSSSRLPARPRPEEVGWWFKQGRPLELPSQLPIFKSLESFEKEWVRWWTAAQPDWRKTEDWPLPQEVPQEDVDKPDWDELPNGGKDGLFLIIVTLGWW</sequence>
<evidence type="ECO:0000256" key="1">
    <source>
        <dbReference type="SAM" id="MobiDB-lite"/>
    </source>
</evidence>
<accession>A0A9P6HAH3</accession>
<evidence type="ECO:0000313" key="2">
    <source>
        <dbReference type="EMBL" id="KAF9782889.1"/>
    </source>
</evidence>
<feature type="non-terminal residue" evidence="2">
    <location>
        <position position="124"/>
    </location>
</feature>